<dbReference type="InterPro" id="IPR000109">
    <property type="entry name" value="POT_fam"/>
</dbReference>
<keyword evidence="5" id="KW-0571">Peptide transport</keyword>
<dbReference type="InterPro" id="IPR050171">
    <property type="entry name" value="MFS_Transporters"/>
</dbReference>
<reference evidence="10 11" key="1">
    <citation type="submission" date="2019-06" db="EMBL/GenBank/DDBJ databases">
        <title>Flavobacterium sp. MaA-Y11 from geoumgang.</title>
        <authorList>
            <person name="Jeong S."/>
        </authorList>
    </citation>
    <scope>NUCLEOTIDE SEQUENCE [LARGE SCALE GENOMIC DNA]</scope>
    <source>
        <strain evidence="10 11">MaA-Y11</strain>
    </source>
</reference>
<dbReference type="InterPro" id="IPR005279">
    <property type="entry name" value="Dipep/tripep_permease"/>
</dbReference>
<dbReference type="CDD" id="cd17346">
    <property type="entry name" value="MFS_DtpA_like"/>
    <property type="match status" value="1"/>
</dbReference>
<proteinExistence type="inferred from homology"/>
<feature type="transmembrane region" description="Helical" evidence="9">
    <location>
        <begin position="154"/>
        <end position="178"/>
    </location>
</feature>
<sequence length="714" mass="79242">MSEITSNNDFFKSKVLGHPSGLFVLFFTEMWERFSFYGMRVLLINFLTMAAIGTNPGWEWSSENAGALFGTYAGLLYLTPIAGGIIADKFTGYRWAVVIGALIMTLGHASLAIETEFSMYFGLGLLVIGTGFFKPNMTSIISEMYKDLPEKKDGAYTIFYMGVNAGAFFGMMLCGYLAEKIGWSWGFGLAGIFMLLGSLQFWLAKPLFGTIGDVPKKDKVVEVISPDGQIDITEPKAEEKPEDKRNPFTMLDKILIVITSIIGLLYLIDDPASKIGNIHLLPQEFLVSKEILPGSLVITIIGLVLFLFLVISRIARYTKVVRHRMVAVIIFAFFTVFFWLSFEQGATSLVLFARDFTDRTLMGNQAVIFNIVNTLLTVIPLALVSWVLFLLFKQTSKKIATSNIVLALSFLGVWGIVGWMLNNDYNSKAYELKYQAIKTAQIDKKTKKQAVDENGDLVFDFNAVTETTVLKPTDVVVDQTVTISSKDVLKVSDKVALHSEIGNFVYLTKGLETKIRDDYKKATKDSQIINAEVTQLKENQVEVTASWFSILNSFFIIAFASMFSKWWDSKYNPSAAVKYGLGLIIMGLGFAILAYGARVIPSGAEAGAVRVSMIWLILAYLFHTWGELCLSPVGLSYVSKLVPSRMIAFMFGMWYLAIAIGNKLAGSLGGMIEGITKEYDMSTFFLIFTIVPIVAGFIVVALNPVLKKLMHGVR</sequence>
<feature type="transmembrane region" description="Helical" evidence="9">
    <location>
        <begin position="612"/>
        <end position="635"/>
    </location>
</feature>
<feature type="transmembrane region" description="Helical" evidence="9">
    <location>
        <begin position="184"/>
        <end position="203"/>
    </location>
</feature>
<dbReference type="Proteomes" id="UP000319175">
    <property type="component" value="Unassembled WGS sequence"/>
</dbReference>
<evidence type="ECO:0000256" key="3">
    <source>
        <dbReference type="ARBA" id="ARBA00022475"/>
    </source>
</evidence>
<keyword evidence="7 9" id="KW-0472">Membrane</keyword>
<keyword evidence="5" id="KW-0653">Protein transport</keyword>
<evidence type="ECO:0000256" key="5">
    <source>
        <dbReference type="ARBA" id="ARBA00022856"/>
    </source>
</evidence>
<dbReference type="PANTHER" id="PTHR23517:SF15">
    <property type="entry name" value="PROTON-DEPENDENT OLIGOPEPTIDE FAMILY TRANSPORT PROTEIN"/>
    <property type="match status" value="1"/>
</dbReference>
<comment type="similarity">
    <text evidence="8">Belongs to the major facilitator superfamily. Proton-dependent oligopeptide transporter (POT/PTR) (TC 2.A.17) family.</text>
</comment>
<feature type="transmembrane region" description="Helical" evidence="9">
    <location>
        <begin position="367"/>
        <end position="392"/>
    </location>
</feature>
<evidence type="ECO:0000256" key="8">
    <source>
        <dbReference type="RuleBase" id="RU003755"/>
    </source>
</evidence>
<evidence type="ECO:0000256" key="9">
    <source>
        <dbReference type="SAM" id="Phobius"/>
    </source>
</evidence>
<feature type="transmembrane region" description="Helical" evidence="9">
    <location>
        <begin position="579"/>
        <end position="600"/>
    </location>
</feature>
<dbReference type="Pfam" id="PF00854">
    <property type="entry name" value="PTR2"/>
    <property type="match status" value="2"/>
</dbReference>
<dbReference type="InterPro" id="IPR036259">
    <property type="entry name" value="MFS_trans_sf"/>
</dbReference>
<feature type="transmembrane region" description="Helical" evidence="9">
    <location>
        <begin position="117"/>
        <end position="133"/>
    </location>
</feature>
<dbReference type="GO" id="GO:1904680">
    <property type="term" value="F:peptide transmembrane transporter activity"/>
    <property type="evidence" value="ECO:0007669"/>
    <property type="project" value="InterPro"/>
</dbReference>
<dbReference type="PROSITE" id="PS01023">
    <property type="entry name" value="PTR2_2"/>
    <property type="match status" value="1"/>
</dbReference>
<evidence type="ECO:0000313" key="11">
    <source>
        <dbReference type="Proteomes" id="UP000319175"/>
    </source>
</evidence>
<evidence type="ECO:0000313" key="10">
    <source>
        <dbReference type="EMBL" id="TPD68297.1"/>
    </source>
</evidence>
<accession>A0A501Q877</accession>
<dbReference type="PANTHER" id="PTHR23517">
    <property type="entry name" value="RESISTANCE PROTEIN MDTM, PUTATIVE-RELATED-RELATED"/>
    <property type="match status" value="1"/>
</dbReference>
<feature type="transmembrane region" description="Helical" evidence="9">
    <location>
        <begin position="685"/>
        <end position="706"/>
    </location>
</feature>
<feature type="transmembrane region" description="Helical" evidence="9">
    <location>
        <begin position="93"/>
        <end position="111"/>
    </location>
</feature>
<comment type="caution">
    <text evidence="10">The sequence shown here is derived from an EMBL/GenBank/DDBJ whole genome shotgun (WGS) entry which is preliminary data.</text>
</comment>
<dbReference type="EMBL" id="VFJE01000054">
    <property type="protein sequence ID" value="TPD68297.1"/>
    <property type="molecule type" value="Genomic_DNA"/>
</dbReference>
<dbReference type="RefSeq" id="WP_140000748.1">
    <property type="nucleotide sequence ID" value="NZ_VFJE01000054.1"/>
</dbReference>
<keyword evidence="2 8" id="KW-0813">Transport</keyword>
<keyword evidence="4 8" id="KW-0812">Transmembrane</keyword>
<organism evidence="10 11">
    <name type="scientific">Flavobacterium microcysteis</name>
    <dbReference type="NCBI Taxonomy" id="2596891"/>
    <lineage>
        <taxon>Bacteria</taxon>
        <taxon>Pseudomonadati</taxon>
        <taxon>Bacteroidota</taxon>
        <taxon>Flavobacteriia</taxon>
        <taxon>Flavobacteriales</taxon>
        <taxon>Flavobacteriaceae</taxon>
        <taxon>Flavobacterium</taxon>
    </lineage>
</organism>
<keyword evidence="6 9" id="KW-1133">Transmembrane helix</keyword>
<dbReference type="NCBIfam" id="TIGR00924">
    <property type="entry name" value="yjdL_sub1_fam"/>
    <property type="match status" value="1"/>
</dbReference>
<dbReference type="InterPro" id="IPR018456">
    <property type="entry name" value="PTR2_symporter_CS"/>
</dbReference>
<feature type="transmembrane region" description="Helical" evidence="9">
    <location>
        <begin position="34"/>
        <end position="53"/>
    </location>
</feature>
<dbReference type="SUPFAM" id="SSF103473">
    <property type="entry name" value="MFS general substrate transporter"/>
    <property type="match status" value="2"/>
</dbReference>
<feature type="transmembrane region" description="Helical" evidence="9">
    <location>
        <begin position="647"/>
        <end position="665"/>
    </location>
</feature>
<comment type="subcellular location">
    <subcellularLocation>
        <location evidence="1">Cell membrane</location>
        <topology evidence="1">Multi-pass membrane protein</topology>
    </subcellularLocation>
    <subcellularLocation>
        <location evidence="8">Membrane</location>
        <topology evidence="8">Multi-pass membrane protein</topology>
    </subcellularLocation>
</comment>
<feature type="transmembrane region" description="Helical" evidence="9">
    <location>
        <begin position="404"/>
        <end position="421"/>
    </location>
</feature>
<feature type="transmembrane region" description="Helical" evidence="9">
    <location>
        <begin position="65"/>
        <end position="86"/>
    </location>
</feature>
<name>A0A501Q877_9FLAO</name>
<keyword evidence="3" id="KW-1003">Cell membrane</keyword>
<protein>
    <submittedName>
        <fullName evidence="10">MFS transporter</fullName>
    </submittedName>
</protein>
<keyword evidence="11" id="KW-1185">Reference proteome</keyword>
<evidence type="ECO:0000256" key="7">
    <source>
        <dbReference type="ARBA" id="ARBA00023136"/>
    </source>
</evidence>
<dbReference type="AlphaFoldDB" id="A0A501Q877"/>
<gene>
    <name evidence="10" type="ORF">FJA49_09515</name>
</gene>
<evidence type="ECO:0000256" key="2">
    <source>
        <dbReference type="ARBA" id="ARBA00022448"/>
    </source>
</evidence>
<dbReference type="GO" id="GO:0005886">
    <property type="term" value="C:plasma membrane"/>
    <property type="evidence" value="ECO:0007669"/>
    <property type="project" value="UniProtKB-SubCell"/>
</dbReference>
<feature type="transmembrane region" description="Helical" evidence="9">
    <location>
        <begin position="545"/>
        <end position="567"/>
    </location>
</feature>
<evidence type="ECO:0000256" key="6">
    <source>
        <dbReference type="ARBA" id="ARBA00022989"/>
    </source>
</evidence>
<dbReference type="GO" id="GO:0006857">
    <property type="term" value="P:oligopeptide transport"/>
    <property type="evidence" value="ECO:0007669"/>
    <property type="project" value="InterPro"/>
</dbReference>
<evidence type="ECO:0000256" key="4">
    <source>
        <dbReference type="ARBA" id="ARBA00022692"/>
    </source>
</evidence>
<feature type="transmembrane region" description="Helical" evidence="9">
    <location>
        <begin position="291"/>
        <end position="311"/>
    </location>
</feature>
<evidence type="ECO:0000256" key="1">
    <source>
        <dbReference type="ARBA" id="ARBA00004651"/>
    </source>
</evidence>
<feature type="transmembrane region" description="Helical" evidence="9">
    <location>
        <begin position="323"/>
        <end position="342"/>
    </location>
</feature>
<dbReference type="Gene3D" id="1.20.1250.20">
    <property type="entry name" value="MFS general substrate transporter like domains"/>
    <property type="match status" value="2"/>
</dbReference>
<dbReference type="OrthoDB" id="9772725at2"/>